<evidence type="ECO:0000313" key="2">
    <source>
        <dbReference type="Proteomes" id="UP000501690"/>
    </source>
</evidence>
<accession>A0A4D6L5X7</accession>
<proteinExistence type="predicted"/>
<dbReference type="Proteomes" id="UP000501690">
    <property type="component" value="Linkage Group LG2"/>
</dbReference>
<keyword evidence="2" id="KW-1185">Reference proteome</keyword>
<dbReference type="PANTHER" id="PTHR36350">
    <property type="entry name" value="TRANSMEMBRANE PROTEIN"/>
    <property type="match status" value="1"/>
</dbReference>
<dbReference type="EMBL" id="CP039346">
    <property type="protein sequence ID" value="QCD83845.1"/>
    <property type="molecule type" value="Genomic_DNA"/>
</dbReference>
<name>A0A4D6L5X7_VIGUN</name>
<evidence type="ECO:0000313" key="1">
    <source>
        <dbReference type="EMBL" id="QCD83845.1"/>
    </source>
</evidence>
<protein>
    <recommendedName>
        <fullName evidence="3">Transmembrane protein</fullName>
    </recommendedName>
</protein>
<organism evidence="1 2">
    <name type="scientific">Vigna unguiculata</name>
    <name type="common">Cowpea</name>
    <dbReference type="NCBI Taxonomy" id="3917"/>
    <lineage>
        <taxon>Eukaryota</taxon>
        <taxon>Viridiplantae</taxon>
        <taxon>Streptophyta</taxon>
        <taxon>Embryophyta</taxon>
        <taxon>Tracheophyta</taxon>
        <taxon>Spermatophyta</taxon>
        <taxon>Magnoliopsida</taxon>
        <taxon>eudicotyledons</taxon>
        <taxon>Gunneridae</taxon>
        <taxon>Pentapetalae</taxon>
        <taxon>rosids</taxon>
        <taxon>fabids</taxon>
        <taxon>Fabales</taxon>
        <taxon>Fabaceae</taxon>
        <taxon>Papilionoideae</taxon>
        <taxon>50 kb inversion clade</taxon>
        <taxon>NPAAA clade</taxon>
        <taxon>indigoferoid/millettioid clade</taxon>
        <taxon>Phaseoleae</taxon>
        <taxon>Vigna</taxon>
    </lineage>
</organism>
<sequence>MESAISLRYCPFPYSSKGFQSAGSIRFHLRLNHATSLCAPQFCGTRYPVTRSVGHANCRVGRFSEPSQKEGRGSKILRGVKGASLVLACVLGLFNLKMNPKLITAHASSSFPNFNSPMSESEVDPSNVEGKGRDALKSLLKTVKDAEVETYQNEIIPSRFSKLGPSAEEVNTLKCIAIGESKSERGGQALKTLHEEYIKCKNNSPEAEEYLAVALIEVFLLLQENLEEARKILDEQIDQLLQSSDSQIFSRKKANKVTPKEKCDELLNLYKDSKFKRVVIAKWILYKAIVHTMLEDKEAGKWGRPNKEALQWRKAFIKTF</sequence>
<dbReference type="AlphaFoldDB" id="A0A4D6L5X7"/>
<dbReference type="PANTHER" id="PTHR36350:SF2">
    <property type="entry name" value="PROTEIN, PUTATIVE-RELATED"/>
    <property type="match status" value="1"/>
</dbReference>
<reference evidence="1 2" key="1">
    <citation type="submission" date="2019-04" db="EMBL/GenBank/DDBJ databases">
        <title>An improved genome assembly and genetic linkage map for asparagus bean, Vigna unguiculata ssp. sesquipedialis.</title>
        <authorList>
            <person name="Xia Q."/>
            <person name="Zhang R."/>
            <person name="Dong Y."/>
        </authorList>
    </citation>
    <scope>NUCLEOTIDE SEQUENCE [LARGE SCALE GENOMIC DNA]</scope>
    <source>
        <tissue evidence="1">Leaf</tissue>
    </source>
</reference>
<gene>
    <name evidence="1" type="ORF">DEO72_LG2g4192</name>
</gene>
<evidence type="ECO:0008006" key="3">
    <source>
        <dbReference type="Google" id="ProtNLM"/>
    </source>
</evidence>